<gene>
    <name evidence="6" type="ORF">HNQ66_000143</name>
</gene>
<dbReference type="GO" id="GO:0003677">
    <property type="term" value="F:DNA binding"/>
    <property type="evidence" value="ECO:0007669"/>
    <property type="project" value="UniProtKB-KW"/>
</dbReference>
<dbReference type="Proteomes" id="UP000535406">
    <property type="component" value="Unassembled WGS sequence"/>
</dbReference>
<evidence type="ECO:0000313" key="7">
    <source>
        <dbReference type="Proteomes" id="UP000535406"/>
    </source>
</evidence>
<dbReference type="InterPro" id="IPR036388">
    <property type="entry name" value="WH-like_DNA-bd_sf"/>
</dbReference>
<feature type="domain" description="HTH lysR-type" evidence="5">
    <location>
        <begin position="5"/>
        <end position="62"/>
    </location>
</feature>
<dbReference type="AlphaFoldDB" id="A0A7W7YR21"/>
<protein>
    <submittedName>
        <fullName evidence="6">DNA-binding transcriptional LysR family regulator</fullName>
    </submittedName>
</protein>
<dbReference type="Gene3D" id="3.40.190.10">
    <property type="entry name" value="Periplasmic binding protein-like II"/>
    <property type="match status" value="2"/>
</dbReference>
<dbReference type="InterPro" id="IPR036390">
    <property type="entry name" value="WH_DNA-bd_sf"/>
</dbReference>
<dbReference type="PROSITE" id="PS50931">
    <property type="entry name" value="HTH_LYSR"/>
    <property type="match status" value="1"/>
</dbReference>
<dbReference type="SUPFAM" id="SSF53850">
    <property type="entry name" value="Periplasmic binding protein-like II"/>
    <property type="match status" value="1"/>
</dbReference>
<keyword evidence="4" id="KW-0804">Transcription</keyword>
<comment type="similarity">
    <text evidence="1">Belongs to the LysR transcriptional regulatory family.</text>
</comment>
<dbReference type="PANTHER" id="PTHR30579">
    <property type="entry name" value="TRANSCRIPTIONAL REGULATOR"/>
    <property type="match status" value="1"/>
</dbReference>
<organism evidence="6 7">
    <name type="scientific">Shinella fusca</name>
    <dbReference type="NCBI Taxonomy" id="544480"/>
    <lineage>
        <taxon>Bacteria</taxon>
        <taxon>Pseudomonadati</taxon>
        <taxon>Pseudomonadota</taxon>
        <taxon>Alphaproteobacteria</taxon>
        <taxon>Hyphomicrobiales</taxon>
        <taxon>Rhizobiaceae</taxon>
        <taxon>Shinella</taxon>
    </lineage>
</organism>
<keyword evidence="3 6" id="KW-0238">DNA-binding</keyword>
<dbReference type="PANTHER" id="PTHR30579:SF7">
    <property type="entry name" value="HTH-TYPE TRANSCRIPTIONAL REGULATOR LRHA-RELATED"/>
    <property type="match status" value="1"/>
</dbReference>
<evidence type="ECO:0000313" key="6">
    <source>
        <dbReference type="EMBL" id="MBB5040765.1"/>
    </source>
</evidence>
<sequence length="293" mass="31369">MYPPLESDLLRIFVAVAQAGNVTHAAERLGRTQSAVSMQVRKLEDFVGSVLFERGPRGVGLTADGERLLPYARRIVGLVDETTAAMRTAPLDGPVRVGIPEEYNQTVLPAALAAFAGSHPGTEVTVLCGYTAQQLAALEGDKLDLAVIFDWCDGISGEVLAVDPTVWVTSVAHSRHLERPMPVAVYWRSNWCREFALRSLERHAIPYRIAYTCDTSGGLRSAVTSGLAVAPLSRSTLPPGTRELTAADGFPPIDSSRVVLKRNPRRSGAAIDGMADMIRTSFGPLAAAGQAFG</sequence>
<evidence type="ECO:0000256" key="1">
    <source>
        <dbReference type="ARBA" id="ARBA00009437"/>
    </source>
</evidence>
<proteinExistence type="inferred from homology"/>
<comment type="caution">
    <text evidence="6">The sequence shown here is derived from an EMBL/GenBank/DDBJ whole genome shotgun (WGS) entry which is preliminary data.</text>
</comment>
<dbReference type="SUPFAM" id="SSF46785">
    <property type="entry name" value="Winged helix' DNA-binding domain"/>
    <property type="match status" value="1"/>
</dbReference>
<dbReference type="InterPro" id="IPR050176">
    <property type="entry name" value="LTTR"/>
</dbReference>
<dbReference type="Pfam" id="PF03466">
    <property type="entry name" value="LysR_substrate"/>
    <property type="match status" value="1"/>
</dbReference>
<dbReference type="Pfam" id="PF00126">
    <property type="entry name" value="HTH_1"/>
    <property type="match status" value="1"/>
</dbReference>
<dbReference type="InterPro" id="IPR000847">
    <property type="entry name" value="LysR_HTH_N"/>
</dbReference>
<keyword evidence="2" id="KW-0805">Transcription regulation</keyword>
<dbReference type="InterPro" id="IPR005119">
    <property type="entry name" value="LysR_subst-bd"/>
</dbReference>
<accession>A0A7W7YR21</accession>
<dbReference type="EMBL" id="JACHIK010000001">
    <property type="protein sequence ID" value="MBB5040765.1"/>
    <property type="molecule type" value="Genomic_DNA"/>
</dbReference>
<reference evidence="6 7" key="1">
    <citation type="submission" date="2020-08" db="EMBL/GenBank/DDBJ databases">
        <title>Genomic Encyclopedia of Type Strains, Phase IV (KMG-IV): sequencing the most valuable type-strain genomes for metagenomic binning, comparative biology and taxonomic classification.</title>
        <authorList>
            <person name="Goeker M."/>
        </authorList>
    </citation>
    <scope>NUCLEOTIDE SEQUENCE [LARGE SCALE GENOMIC DNA]</scope>
    <source>
        <strain evidence="6 7">DSM 21319</strain>
    </source>
</reference>
<dbReference type="Gene3D" id="1.10.10.10">
    <property type="entry name" value="Winged helix-like DNA-binding domain superfamily/Winged helix DNA-binding domain"/>
    <property type="match status" value="1"/>
</dbReference>
<dbReference type="PRINTS" id="PR00039">
    <property type="entry name" value="HTHLYSR"/>
</dbReference>
<evidence type="ECO:0000256" key="4">
    <source>
        <dbReference type="ARBA" id="ARBA00023163"/>
    </source>
</evidence>
<evidence type="ECO:0000256" key="3">
    <source>
        <dbReference type="ARBA" id="ARBA00023125"/>
    </source>
</evidence>
<dbReference type="GO" id="GO:0003700">
    <property type="term" value="F:DNA-binding transcription factor activity"/>
    <property type="evidence" value="ECO:0007669"/>
    <property type="project" value="InterPro"/>
</dbReference>
<keyword evidence="7" id="KW-1185">Reference proteome</keyword>
<name>A0A7W7YR21_9HYPH</name>
<dbReference type="FunFam" id="1.10.10.10:FF:000001">
    <property type="entry name" value="LysR family transcriptional regulator"/>
    <property type="match status" value="1"/>
</dbReference>
<evidence type="ECO:0000256" key="2">
    <source>
        <dbReference type="ARBA" id="ARBA00023015"/>
    </source>
</evidence>
<evidence type="ECO:0000259" key="5">
    <source>
        <dbReference type="PROSITE" id="PS50931"/>
    </source>
</evidence>
<dbReference type="RefSeq" id="WP_184139845.1">
    <property type="nucleotide sequence ID" value="NZ_JACHIK010000001.1"/>
</dbReference>